<keyword evidence="3" id="KW-1185">Reference proteome</keyword>
<reference evidence="2 3" key="1">
    <citation type="journal article" date="2021" name="Sci. Rep.">
        <title>Genome sequencing of the multicellular alga Astrephomene provides insights into convergent evolution of germ-soma differentiation.</title>
        <authorList>
            <person name="Yamashita S."/>
            <person name="Yamamoto K."/>
            <person name="Matsuzaki R."/>
            <person name="Suzuki S."/>
            <person name="Yamaguchi H."/>
            <person name="Hirooka S."/>
            <person name="Minakuchi Y."/>
            <person name="Miyagishima S."/>
            <person name="Kawachi M."/>
            <person name="Toyoda A."/>
            <person name="Nozaki H."/>
        </authorList>
    </citation>
    <scope>NUCLEOTIDE SEQUENCE [LARGE SCALE GENOMIC DNA]</scope>
    <source>
        <strain evidence="2 3">NIES-4017</strain>
    </source>
</reference>
<proteinExistence type="predicted"/>
<feature type="compositionally biased region" description="Low complexity" evidence="1">
    <location>
        <begin position="137"/>
        <end position="149"/>
    </location>
</feature>
<feature type="non-terminal residue" evidence="2">
    <location>
        <position position="168"/>
    </location>
</feature>
<feature type="compositionally biased region" description="Gly residues" evidence="1">
    <location>
        <begin position="99"/>
        <end position="112"/>
    </location>
</feature>
<accession>A0AAD3DKQ6</accession>
<feature type="compositionally biased region" description="Low complexity" evidence="1">
    <location>
        <begin position="113"/>
        <end position="127"/>
    </location>
</feature>
<dbReference type="AlphaFoldDB" id="A0AAD3DKQ6"/>
<dbReference type="EMBL" id="BMAR01000003">
    <property type="protein sequence ID" value="GFR42413.1"/>
    <property type="molecule type" value="Genomic_DNA"/>
</dbReference>
<gene>
    <name evidence="2" type="ORF">Agub_g3313</name>
</gene>
<organism evidence="2 3">
    <name type="scientific">Astrephomene gubernaculifera</name>
    <dbReference type="NCBI Taxonomy" id="47775"/>
    <lineage>
        <taxon>Eukaryota</taxon>
        <taxon>Viridiplantae</taxon>
        <taxon>Chlorophyta</taxon>
        <taxon>core chlorophytes</taxon>
        <taxon>Chlorophyceae</taxon>
        <taxon>CS clade</taxon>
        <taxon>Chlamydomonadales</taxon>
        <taxon>Astrephomenaceae</taxon>
        <taxon>Astrephomene</taxon>
    </lineage>
</organism>
<dbReference type="Proteomes" id="UP001054857">
    <property type="component" value="Unassembled WGS sequence"/>
</dbReference>
<feature type="region of interest" description="Disordered" evidence="1">
    <location>
        <begin position="51"/>
        <end position="150"/>
    </location>
</feature>
<evidence type="ECO:0000313" key="3">
    <source>
        <dbReference type="Proteomes" id="UP001054857"/>
    </source>
</evidence>
<comment type="caution">
    <text evidence="2">The sequence shown here is derived from an EMBL/GenBank/DDBJ whole genome shotgun (WGS) entry which is preliminary data.</text>
</comment>
<evidence type="ECO:0000256" key="1">
    <source>
        <dbReference type="SAM" id="MobiDB-lite"/>
    </source>
</evidence>
<feature type="compositionally biased region" description="Low complexity" evidence="1">
    <location>
        <begin position="80"/>
        <end position="98"/>
    </location>
</feature>
<protein>
    <submittedName>
        <fullName evidence="2">Uncharacterized protein</fullName>
    </submittedName>
</protein>
<feature type="non-terminal residue" evidence="2">
    <location>
        <position position="1"/>
    </location>
</feature>
<sequence>FQFRNWLHMKGLPRISHPIAGRPIARCPCPHKGPAKYFRYNLLLKAATGHGDNGGRSAGEHSPARGSGAASQAGRGGSTRGPARQQQQQQQWPGNGSSSSGGGRVGGAGSSGSGSSSPFRSPRRGGSWQHGGGSSRGGAEAPAGPTAGPVLALQARLLTTRHWRQLTD</sequence>
<name>A0AAD3DKQ6_9CHLO</name>
<feature type="compositionally biased region" description="Low complexity" evidence="1">
    <location>
        <begin position="64"/>
        <end position="73"/>
    </location>
</feature>
<evidence type="ECO:0000313" key="2">
    <source>
        <dbReference type="EMBL" id="GFR42413.1"/>
    </source>
</evidence>